<keyword evidence="5" id="KW-0539">Nucleus</keyword>
<protein>
    <recommendedName>
        <fullName evidence="7">Xylanolytic transcriptional activator regulatory domain-containing protein</fullName>
    </recommendedName>
</protein>
<accession>A0A8H7MJ86</accession>
<evidence type="ECO:0000313" key="8">
    <source>
        <dbReference type="EMBL" id="KAF9696745.1"/>
    </source>
</evidence>
<sequence>MFSTDFPSGTLTPSGLLGYGGEIDLDFSAIDLSFLNTYNTRVPFEAQAPVDSYLDDNNKETAWDNSTPGGESNAKPADKPLPSSIWRFVPAPGVHGYSEQGDLSIPTQDQIAGTPESLVEVRRRATTGKLDSAARDKILAIIFSQVRSHILPALSAFPSVLLLDKLIQFFLAGPTPSARNWIHTASFVPGKARPELLLAMAAAGAVLTPDRSLRKLGFAMQEVVRNHAPTVWEADNMLVRDLEMSQAYMLQLAIGLWSGSSRKIEISESFQQPLLSMLRRGNRFKRSNYPVQVFSPTDVGPVLEKKWRAWVQQESFKRMVYHLLSHDAQASMSLLTNPAVSYSELDLPLPEPQELWLASSAEEWRAIYQTNADIYTMRIPSLTECIASPDLMQERKTVIDLKLSCSSFLYAMWGMVWEYRKLARLFLAEPNKNSVWDSRLTMMTRQQELLKVFDYYRVSYANENVLLLELILMHLHISLEELQHFCGLEGLESTSCVHASMKEWASSKAARSAVWHAGQVMRATRQLPPMHLRDFYAISLFHVSLTFWAFGLAPRIFAQCEERASKETGTPKTLQHVVYLDDEETSATYRYVSLNMGTPALHNPGYDTSVVPLSDLTGVMTVIIDLMGRGDGEATMPNSPLVENLLNVMRRIRDTAIPEDSTAQ</sequence>
<keyword evidence="2" id="KW-0862">Zinc</keyword>
<dbReference type="GO" id="GO:0008270">
    <property type="term" value="F:zinc ion binding"/>
    <property type="evidence" value="ECO:0007669"/>
    <property type="project" value="InterPro"/>
</dbReference>
<dbReference type="GO" id="GO:0006351">
    <property type="term" value="P:DNA-templated transcription"/>
    <property type="evidence" value="ECO:0007669"/>
    <property type="project" value="InterPro"/>
</dbReference>
<reference evidence="8" key="2">
    <citation type="submission" date="2020-09" db="EMBL/GenBank/DDBJ databases">
        <title>Reference genome assembly for Australian Ascochyta lentis isolate Al4.</title>
        <authorList>
            <person name="Lee R.C."/>
            <person name="Farfan-Caceres L.M."/>
            <person name="Debler J.W."/>
            <person name="Williams A.H."/>
            <person name="Henares B.M."/>
        </authorList>
    </citation>
    <scope>NUCLEOTIDE SEQUENCE</scope>
    <source>
        <strain evidence="8">Al4</strain>
    </source>
</reference>
<organism evidence="8 9">
    <name type="scientific">Ascochyta lentis</name>
    <dbReference type="NCBI Taxonomy" id="205686"/>
    <lineage>
        <taxon>Eukaryota</taxon>
        <taxon>Fungi</taxon>
        <taxon>Dikarya</taxon>
        <taxon>Ascomycota</taxon>
        <taxon>Pezizomycotina</taxon>
        <taxon>Dothideomycetes</taxon>
        <taxon>Pleosporomycetidae</taxon>
        <taxon>Pleosporales</taxon>
        <taxon>Pleosporineae</taxon>
        <taxon>Didymellaceae</taxon>
        <taxon>Ascochyta</taxon>
    </lineage>
</organism>
<evidence type="ECO:0000313" key="9">
    <source>
        <dbReference type="Proteomes" id="UP000651452"/>
    </source>
</evidence>
<keyword evidence="4" id="KW-0804">Transcription</keyword>
<keyword evidence="1" id="KW-0479">Metal-binding</keyword>
<evidence type="ECO:0000256" key="4">
    <source>
        <dbReference type="ARBA" id="ARBA00023163"/>
    </source>
</evidence>
<dbReference type="Proteomes" id="UP000651452">
    <property type="component" value="Unassembled WGS sequence"/>
</dbReference>
<name>A0A8H7MJ86_9PLEO</name>
<reference evidence="8" key="1">
    <citation type="submission" date="2018-12" db="EMBL/GenBank/DDBJ databases">
        <authorList>
            <person name="Syme R.A."/>
            <person name="Farfan-Caceres L."/>
            <person name="Lichtenzveig J."/>
        </authorList>
    </citation>
    <scope>NUCLEOTIDE SEQUENCE</scope>
    <source>
        <strain evidence="8">Al4</strain>
    </source>
</reference>
<dbReference type="InterPro" id="IPR007219">
    <property type="entry name" value="XnlR_reg_dom"/>
</dbReference>
<comment type="caution">
    <text evidence="8">The sequence shown here is derived from an EMBL/GenBank/DDBJ whole genome shotgun (WGS) entry which is preliminary data.</text>
</comment>
<evidence type="ECO:0000256" key="3">
    <source>
        <dbReference type="ARBA" id="ARBA00023015"/>
    </source>
</evidence>
<dbReference type="AlphaFoldDB" id="A0A8H7MJ86"/>
<dbReference type="OrthoDB" id="40579at2759"/>
<dbReference type="EMBL" id="RZGK01000009">
    <property type="protein sequence ID" value="KAF9696745.1"/>
    <property type="molecule type" value="Genomic_DNA"/>
</dbReference>
<keyword evidence="9" id="KW-1185">Reference proteome</keyword>
<feature type="region of interest" description="Disordered" evidence="6">
    <location>
        <begin position="53"/>
        <end position="81"/>
    </location>
</feature>
<evidence type="ECO:0000256" key="5">
    <source>
        <dbReference type="ARBA" id="ARBA00023242"/>
    </source>
</evidence>
<feature type="domain" description="Xylanolytic transcriptional activator regulatory" evidence="7">
    <location>
        <begin position="182"/>
        <end position="373"/>
    </location>
</feature>
<evidence type="ECO:0000259" key="7">
    <source>
        <dbReference type="Pfam" id="PF04082"/>
    </source>
</evidence>
<proteinExistence type="predicted"/>
<evidence type="ECO:0000256" key="6">
    <source>
        <dbReference type="SAM" id="MobiDB-lite"/>
    </source>
</evidence>
<dbReference type="PANTHER" id="PTHR47660:SF2">
    <property type="entry name" value="TRANSCRIPTION FACTOR WITH C2H2 AND ZN(2)-CYS(6) DNA BINDING DOMAIN (EUROFUNG)"/>
    <property type="match status" value="1"/>
</dbReference>
<dbReference type="Pfam" id="PF04082">
    <property type="entry name" value="Fungal_trans"/>
    <property type="match status" value="1"/>
</dbReference>
<evidence type="ECO:0000256" key="2">
    <source>
        <dbReference type="ARBA" id="ARBA00022833"/>
    </source>
</evidence>
<gene>
    <name evidence="8" type="ORF">EKO04_005701</name>
</gene>
<evidence type="ECO:0000256" key="1">
    <source>
        <dbReference type="ARBA" id="ARBA00022723"/>
    </source>
</evidence>
<dbReference type="PANTHER" id="PTHR47660">
    <property type="entry name" value="TRANSCRIPTION FACTOR WITH C2H2 AND ZN(2)-CYS(6) DNA BINDING DOMAIN (EUROFUNG)-RELATED-RELATED"/>
    <property type="match status" value="1"/>
</dbReference>
<keyword evidence="3" id="KW-0805">Transcription regulation</keyword>
<dbReference type="GO" id="GO:0003677">
    <property type="term" value="F:DNA binding"/>
    <property type="evidence" value="ECO:0007669"/>
    <property type="project" value="InterPro"/>
</dbReference>